<gene>
    <name evidence="2" type="ORF">BEWA_043890</name>
</gene>
<evidence type="ECO:0000256" key="1">
    <source>
        <dbReference type="SAM" id="SignalP"/>
    </source>
</evidence>
<dbReference type="GeneID" id="15807796"/>
<feature type="signal peptide" evidence="1">
    <location>
        <begin position="1"/>
        <end position="16"/>
    </location>
</feature>
<dbReference type="AlphaFoldDB" id="L1LGV1"/>
<proteinExistence type="predicted"/>
<dbReference type="OrthoDB" id="359722at2759"/>
<keyword evidence="1" id="KW-0732">Signal</keyword>
<accession>L1LGV1</accession>
<feature type="chain" id="PRO_5003952656" evidence="1">
    <location>
        <begin position="17"/>
        <end position="147"/>
    </location>
</feature>
<dbReference type="EMBL" id="ACOU01000002">
    <property type="protein sequence ID" value="EKX74348.1"/>
    <property type="molecule type" value="Genomic_DNA"/>
</dbReference>
<dbReference type="RefSeq" id="XP_004833800.1">
    <property type="nucleotide sequence ID" value="XM_004833743.1"/>
</dbReference>
<reference evidence="2 3" key="1">
    <citation type="journal article" date="2012" name="BMC Genomics">
        <title>Comparative genomic analysis and phylogenetic position of Theileria equi.</title>
        <authorList>
            <person name="Kappmeyer L.S."/>
            <person name="Thiagarajan M."/>
            <person name="Herndon D.R."/>
            <person name="Ramsay J.D."/>
            <person name="Caler E."/>
            <person name="Djikeng A."/>
            <person name="Gillespie J.J."/>
            <person name="Lau A.O."/>
            <person name="Roalson E.H."/>
            <person name="Silva J.C."/>
            <person name="Silva M.G."/>
            <person name="Suarez C.E."/>
            <person name="Ueti M.W."/>
            <person name="Nene V.M."/>
            <person name="Mealey R.H."/>
            <person name="Knowles D.P."/>
            <person name="Brayton K.A."/>
        </authorList>
    </citation>
    <scope>NUCLEOTIDE SEQUENCE [LARGE SCALE GENOMIC DNA]</scope>
    <source>
        <strain evidence="2 3">WA</strain>
    </source>
</reference>
<evidence type="ECO:0000313" key="3">
    <source>
        <dbReference type="Proteomes" id="UP000031512"/>
    </source>
</evidence>
<comment type="caution">
    <text evidence="2">The sequence shown here is derived from an EMBL/GenBank/DDBJ whole genome shotgun (WGS) entry which is preliminary data.</text>
</comment>
<name>L1LGV1_THEEQ</name>
<dbReference type="Proteomes" id="UP000031512">
    <property type="component" value="Unassembled WGS sequence"/>
</dbReference>
<dbReference type="VEuPathDB" id="PiroplasmaDB:BEWA_043890"/>
<evidence type="ECO:0000313" key="2">
    <source>
        <dbReference type="EMBL" id="EKX74348.1"/>
    </source>
</evidence>
<dbReference type="KEGG" id="beq:BEWA_043890"/>
<dbReference type="eggNOG" id="ENOG502RWH6">
    <property type="taxonomic scope" value="Eukaryota"/>
</dbReference>
<sequence length="147" mass="16811">MYIALIFVFSITFIEGTIIDDTCYTESAKRLLEKTSQGSDPEFHKSLEEFRDSPFRVVLKYCLGPKGDVSSHKFVECVTSHNSCTVPWYSTVNWEFCLCNTVHCIVSNCLQYWLETGNLTNIDCFSHCLPKSYKCIAKQTGSLKSEY</sequence>
<protein>
    <submittedName>
        <fullName evidence="2">Signal peptide containing protein</fullName>
    </submittedName>
</protein>
<keyword evidence="3" id="KW-1185">Reference proteome</keyword>
<organism evidence="2 3">
    <name type="scientific">Theileria equi strain WA</name>
    <dbReference type="NCBI Taxonomy" id="1537102"/>
    <lineage>
        <taxon>Eukaryota</taxon>
        <taxon>Sar</taxon>
        <taxon>Alveolata</taxon>
        <taxon>Apicomplexa</taxon>
        <taxon>Aconoidasida</taxon>
        <taxon>Piroplasmida</taxon>
        <taxon>Theileriidae</taxon>
        <taxon>Theileria</taxon>
    </lineage>
</organism>